<gene>
    <name evidence="3" type="ORF">FHS79_000300</name>
</gene>
<sequence>MAPHEVAEWLAPAATMIAAMMTASNLGARLTGWGFAVFTLGSLCWILIGLESDQTGLVVTNGFLTLVNAVGVWRWLGRQARYEEVAKTAEDEACGAAPVVRVAGLIGRDVLDRDGQSAGEIVEAMVDCSSASVAEIIVRVGGVAGVGEHMVSLAMADVRLGSDTIRVGLSAEEIAALPHLDQKV</sequence>
<dbReference type="EMBL" id="JACIIV010000002">
    <property type="protein sequence ID" value="MBB6226147.1"/>
    <property type="molecule type" value="Genomic_DNA"/>
</dbReference>
<keyword evidence="1" id="KW-0812">Transmembrane</keyword>
<accession>A0A841L0E3</accession>
<dbReference type="AlphaFoldDB" id="A0A841L0E3"/>
<organism evidence="3 4">
    <name type="scientific">Polymorphobacter multimanifer</name>
    <dbReference type="NCBI Taxonomy" id="1070431"/>
    <lineage>
        <taxon>Bacteria</taxon>
        <taxon>Pseudomonadati</taxon>
        <taxon>Pseudomonadota</taxon>
        <taxon>Alphaproteobacteria</taxon>
        <taxon>Sphingomonadales</taxon>
        <taxon>Sphingosinicellaceae</taxon>
        <taxon>Polymorphobacter</taxon>
    </lineage>
</organism>
<dbReference type="InterPro" id="IPR011033">
    <property type="entry name" value="PRC_barrel-like_sf"/>
</dbReference>
<keyword evidence="1" id="KW-0472">Membrane</keyword>
<comment type="caution">
    <text evidence="3">The sequence shown here is derived from an EMBL/GenBank/DDBJ whole genome shotgun (WGS) entry which is preliminary data.</text>
</comment>
<feature type="transmembrane region" description="Helical" evidence="1">
    <location>
        <begin position="56"/>
        <end position="76"/>
    </location>
</feature>
<evidence type="ECO:0000256" key="1">
    <source>
        <dbReference type="SAM" id="Phobius"/>
    </source>
</evidence>
<keyword evidence="1" id="KW-1133">Transmembrane helix</keyword>
<dbReference type="RefSeq" id="WP_184194309.1">
    <property type="nucleotide sequence ID" value="NZ_BMOX01000011.1"/>
</dbReference>
<dbReference type="Proteomes" id="UP000538147">
    <property type="component" value="Unassembled WGS sequence"/>
</dbReference>
<dbReference type="SUPFAM" id="SSF50346">
    <property type="entry name" value="PRC-barrel domain"/>
    <property type="match status" value="1"/>
</dbReference>
<name>A0A841L0E3_9SPHN</name>
<proteinExistence type="predicted"/>
<keyword evidence="4" id="KW-1185">Reference proteome</keyword>
<feature type="transmembrane region" description="Helical" evidence="1">
    <location>
        <begin position="30"/>
        <end position="50"/>
    </location>
</feature>
<evidence type="ECO:0000259" key="2">
    <source>
        <dbReference type="Pfam" id="PF05239"/>
    </source>
</evidence>
<evidence type="ECO:0000313" key="4">
    <source>
        <dbReference type="Proteomes" id="UP000538147"/>
    </source>
</evidence>
<dbReference type="InterPro" id="IPR027275">
    <property type="entry name" value="PRC-brl_dom"/>
</dbReference>
<dbReference type="Pfam" id="PF05239">
    <property type="entry name" value="PRC"/>
    <property type="match status" value="1"/>
</dbReference>
<reference evidence="3 4" key="1">
    <citation type="submission" date="2020-08" db="EMBL/GenBank/DDBJ databases">
        <title>Genomic Encyclopedia of Type Strains, Phase IV (KMG-IV): sequencing the most valuable type-strain genomes for metagenomic binning, comparative biology and taxonomic classification.</title>
        <authorList>
            <person name="Goeker M."/>
        </authorList>
    </citation>
    <scope>NUCLEOTIDE SEQUENCE [LARGE SCALE GENOMIC DNA]</scope>
    <source>
        <strain evidence="3 4">DSM 102189</strain>
    </source>
</reference>
<evidence type="ECO:0000313" key="3">
    <source>
        <dbReference type="EMBL" id="MBB6226147.1"/>
    </source>
</evidence>
<protein>
    <submittedName>
        <fullName evidence="3">Sporulation protein YlmC with PRC-barrel domain</fullName>
    </submittedName>
</protein>
<feature type="domain" description="PRC-barrel" evidence="2">
    <location>
        <begin position="101"/>
        <end position="167"/>
    </location>
</feature>
<dbReference type="Gene3D" id="2.30.30.240">
    <property type="entry name" value="PRC-barrel domain"/>
    <property type="match status" value="1"/>
</dbReference>